<dbReference type="Proteomes" id="UP000268162">
    <property type="component" value="Unassembled WGS sequence"/>
</dbReference>
<feature type="compositionally biased region" description="Polar residues" evidence="1">
    <location>
        <begin position="1"/>
        <end position="11"/>
    </location>
</feature>
<keyword evidence="3" id="KW-1185">Reference proteome</keyword>
<proteinExistence type="predicted"/>
<feature type="region of interest" description="Disordered" evidence="1">
    <location>
        <begin position="413"/>
        <end position="485"/>
    </location>
</feature>
<evidence type="ECO:0000256" key="1">
    <source>
        <dbReference type="SAM" id="MobiDB-lite"/>
    </source>
</evidence>
<organism evidence="2 3">
    <name type="scientific">Dimargaris cristalligena</name>
    <dbReference type="NCBI Taxonomy" id="215637"/>
    <lineage>
        <taxon>Eukaryota</taxon>
        <taxon>Fungi</taxon>
        <taxon>Fungi incertae sedis</taxon>
        <taxon>Zoopagomycota</taxon>
        <taxon>Kickxellomycotina</taxon>
        <taxon>Dimargaritomycetes</taxon>
        <taxon>Dimargaritales</taxon>
        <taxon>Dimargaritaceae</taxon>
        <taxon>Dimargaris</taxon>
    </lineage>
</organism>
<evidence type="ECO:0000313" key="3">
    <source>
        <dbReference type="Proteomes" id="UP000268162"/>
    </source>
</evidence>
<feature type="compositionally biased region" description="Polar residues" evidence="1">
    <location>
        <begin position="842"/>
        <end position="853"/>
    </location>
</feature>
<dbReference type="AlphaFoldDB" id="A0A4P9ZYL9"/>
<dbReference type="EMBL" id="ML002331">
    <property type="protein sequence ID" value="RKP38767.1"/>
    <property type="molecule type" value="Genomic_DNA"/>
</dbReference>
<reference evidence="3" key="1">
    <citation type="journal article" date="2018" name="Nat. Microbiol.">
        <title>Leveraging single-cell genomics to expand the fungal tree of life.</title>
        <authorList>
            <person name="Ahrendt S.R."/>
            <person name="Quandt C.A."/>
            <person name="Ciobanu D."/>
            <person name="Clum A."/>
            <person name="Salamov A."/>
            <person name="Andreopoulos B."/>
            <person name="Cheng J.F."/>
            <person name="Woyke T."/>
            <person name="Pelin A."/>
            <person name="Henrissat B."/>
            <person name="Reynolds N.K."/>
            <person name="Benny G.L."/>
            <person name="Smith M.E."/>
            <person name="James T.Y."/>
            <person name="Grigoriev I.V."/>
        </authorList>
    </citation>
    <scope>NUCLEOTIDE SEQUENCE [LARGE SCALE GENOMIC DNA]</scope>
    <source>
        <strain evidence="3">RSA 468</strain>
    </source>
</reference>
<feature type="compositionally biased region" description="Low complexity" evidence="1">
    <location>
        <begin position="418"/>
        <end position="436"/>
    </location>
</feature>
<feature type="compositionally biased region" description="Polar residues" evidence="1">
    <location>
        <begin position="181"/>
        <end position="193"/>
    </location>
</feature>
<feature type="region of interest" description="Disordered" evidence="1">
    <location>
        <begin position="59"/>
        <end position="193"/>
    </location>
</feature>
<feature type="region of interest" description="Disordered" evidence="1">
    <location>
        <begin position="745"/>
        <end position="859"/>
    </location>
</feature>
<name>A0A4P9ZYL9_9FUNG</name>
<protein>
    <submittedName>
        <fullName evidence="2">Uncharacterized protein</fullName>
    </submittedName>
</protein>
<feature type="compositionally biased region" description="Polar residues" evidence="1">
    <location>
        <begin position="437"/>
        <end position="446"/>
    </location>
</feature>
<feature type="compositionally biased region" description="Pro residues" evidence="1">
    <location>
        <begin position="792"/>
        <end position="801"/>
    </location>
</feature>
<feature type="region of interest" description="Disordered" evidence="1">
    <location>
        <begin position="559"/>
        <end position="725"/>
    </location>
</feature>
<feature type="compositionally biased region" description="Pro residues" evidence="1">
    <location>
        <begin position="592"/>
        <end position="605"/>
    </location>
</feature>
<feature type="region of interest" description="Disordered" evidence="1">
    <location>
        <begin position="1"/>
        <end position="39"/>
    </location>
</feature>
<evidence type="ECO:0000313" key="2">
    <source>
        <dbReference type="EMBL" id="RKP38767.1"/>
    </source>
</evidence>
<accession>A0A4P9ZYL9</accession>
<feature type="region of interest" description="Disordered" evidence="1">
    <location>
        <begin position="332"/>
        <end position="354"/>
    </location>
</feature>
<sequence>MNIDNVASYTSPPAVEGGSSQLPPSQPPPSTLEPLSLSMSPSATLAAEALANLSPPKISLALGAGQTPPSATQLRPASPGSAAPLQRLPSLLSPVDISRHCRSQTPPPVNHLSSLPPLRLHSKPPPIEKEDAASHISTTRTGEHPHRNHLLSSSSDPPPSRDTQASTLGREPAASQGPGGSHSNHSTLPTNSVRHNQSVYDSMSRKRGSNNNVWSDDDAKVLLDRILHNLDEYHRANKTTYYRDMAHLVFESRYTEAQVKNKITSLKKGYHLALDQIATYQSRNPSDNPAVQAQEISKIKQHNSRFFAEIDEIFGPSRKDRPLSTTHVPSAIYTEAEESESRRRGGGPSSLNTSPVVANQAFVHRSHIHPPPQSRFHPYQSPEVRNLSHSVVSGSHHRPHSVSPIVVPRYASGGRHTAASQPSGSYPGPYAPPASSTTIGTGSHPSAQALGGHSTGYDRTYGPTGSDYHHHPVPSFADRSSHPENPDLALPLQNLLHGSRRLLTDFSKLLEVYGGSLRFDTTGSTSHSSTTSLLPELTEFLRNLDHILDLRSHLESDRPEYRAMRPSQGGQVSGYEEHGCLPKMTSQNGWEPYPPAQLLSPPPHQPARLPIPHEATSSAPNSLFANRPRSSSSAGQGLSMGNGPPAVSHFSNPPSSTPTASTRVPAKYHQNQHQLHYSYPPDPAYSSGGDSQPKTARHAHSHSYQPNSGESHPSFPDEEDMGKTSQHAFSTAAVGTLAYGGVSPSFQPRMGESSHLSAMESPGPLSSRPARHSPLVSANYLRRTEATSPYSNPLPPPPLPQPITTSPYSSMPGNSMPRLRHMVLPHDRSDSPTYSRRDSENRSNTTLSRTHASPHNPPR</sequence>
<feature type="compositionally biased region" description="Low complexity" evidence="1">
    <location>
        <begin position="653"/>
        <end position="662"/>
    </location>
</feature>
<feature type="compositionally biased region" description="Polar residues" evidence="1">
    <location>
        <begin position="615"/>
        <end position="636"/>
    </location>
</feature>
<feature type="compositionally biased region" description="Polar residues" evidence="1">
    <location>
        <begin position="702"/>
        <end position="711"/>
    </location>
</feature>
<feature type="compositionally biased region" description="Basic and acidic residues" evidence="1">
    <location>
        <begin position="824"/>
        <end position="841"/>
    </location>
</feature>
<gene>
    <name evidence="2" type="ORF">BJ085DRAFT_32438</name>
</gene>